<sequence length="323" mass="36201">MSETHPDVYIQAFNLFGIVVAFYIALLQGWKLLRGIRSYILAGWWRTNLKKYGSWAVVTGATDGIGKAYARELAKRGLDVVLISRTLEKLKRVAAEIEQEFGCKTKIIQADYTRGSEMYQSIVDNLKGMEIGILVNNVGMSGSFHPTRFLAFPNIDKVIMDTINCNMLSVVEMTRIVLPQMVERKKGLVINLSSEVGNRPYPMSLIYSSSKGFVDFFSRGLHAEYKSFGITVQCVMPLFVSTDMTHNLGTNIFVKSASDYARDALNTVGYTNRTSGCLSHALQSYAVALLLPDAVLEFVLSLKIIADFFDKIQKKDEKNKKKK</sequence>
<organism evidence="17 18">
    <name type="scientific">Leptobrachium leishanense</name>
    <name type="common">Leishan spiny toad</name>
    <dbReference type="NCBI Taxonomy" id="445787"/>
    <lineage>
        <taxon>Eukaryota</taxon>
        <taxon>Metazoa</taxon>
        <taxon>Chordata</taxon>
        <taxon>Craniata</taxon>
        <taxon>Vertebrata</taxon>
        <taxon>Euteleostomi</taxon>
        <taxon>Amphibia</taxon>
        <taxon>Batrachia</taxon>
        <taxon>Anura</taxon>
        <taxon>Pelobatoidea</taxon>
        <taxon>Megophryidae</taxon>
        <taxon>Leptobrachium</taxon>
    </lineage>
</organism>
<dbReference type="CDD" id="cd05356">
    <property type="entry name" value="17beta-HSD1_like_SDR_c"/>
    <property type="match status" value="1"/>
</dbReference>
<keyword evidence="4" id="KW-0752">Steroid biosynthesis</keyword>
<keyword evidence="16" id="KW-0472">Membrane</keyword>
<evidence type="ECO:0000256" key="10">
    <source>
        <dbReference type="ARBA" id="ARBA00039105"/>
    </source>
</evidence>
<keyword evidence="4" id="KW-0444">Lipid biosynthesis</keyword>
<reference evidence="17" key="1">
    <citation type="submission" date="2025-08" db="UniProtKB">
        <authorList>
            <consortium name="Ensembl"/>
        </authorList>
    </citation>
    <scope>IDENTIFICATION</scope>
</reference>
<dbReference type="GO" id="GO:0006694">
    <property type="term" value="P:steroid biosynthetic process"/>
    <property type="evidence" value="ECO:0007669"/>
    <property type="project" value="UniProtKB-KW"/>
</dbReference>
<evidence type="ECO:0000256" key="15">
    <source>
        <dbReference type="RuleBase" id="RU000363"/>
    </source>
</evidence>
<dbReference type="GO" id="GO:0141040">
    <property type="term" value="F:very-long-chain 3-oxoacyl-CoA reductase activity"/>
    <property type="evidence" value="ECO:0007669"/>
    <property type="project" value="UniProtKB-EC"/>
</dbReference>
<dbReference type="PRINTS" id="PR00081">
    <property type="entry name" value="GDHRDH"/>
</dbReference>
<comment type="function">
    <text evidence="8">Catalyzes the second of the four reactions of the long-chain fatty acids elongation cycle. This endoplasmic reticulum-bound enzymatic process, allows the addition of two carbons to the chain of long- and very long-chain fatty acids/VLCFAs per cycle. This enzyme has a 3-ketoacyl-CoA reductase activity, reducing 3-ketoacyl-CoA to 3-hydroxyacyl-CoA, within each cycle of fatty acid elongation. Thereby, it may participate in the production of VLCFAs of different chain lengths that are involved in multiple biological processes as precursors of membrane lipids and lipid mediators. May also catalyze the transformation of estrone (E1) into estradiol (E2) and play a role in estrogen formation.</text>
</comment>
<keyword evidence="2 16" id="KW-0812">Transmembrane</keyword>
<evidence type="ECO:0000256" key="16">
    <source>
        <dbReference type="SAM" id="Phobius"/>
    </source>
</evidence>
<accession>A0A8C5MPZ0</accession>
<evidence type="ECO:0000256" key="14">
    <source>
        <dbReference type="ARBA" id="ARBA00049509"/>
    </source>
</evidence>
<dbReference type="SUPFAM" id="SSF51735">
    <property type="entry name" value="NAD(P)-binding Rossmann-fold domains"/>
    <property type="match status" value="1"/>
</dbReference>
<evidence type="ECO:0000256" key="5">
    <source>
        <dbReference type="ARBA" id="ARBA00022989"/>
    </source>
</evidence>
<evidence type="ECO:0000256" key="11">
    <source>
        <dbReference type="ARBA" id="ARBA00041250"/>
    </source>
</evidence>
<evidence type="ECO:0000256" key="3">
    <source>
        <dbReference type="ARBA" id="ARBA00022857"/>
    </source>
</evidence>
<dbReference type="PANTHER" id="PTHR43899">
    <property type="entry name" value="RH59310P"/>
    <property type="match status" value="1"/>
</dbReference>
<dbReference type="GeneTree" id="ENSGT00940000163913"/>
<dbReference type="Pfam" id="PF00106">
    <property type="entry name" value="adh_short"/>
    <property type="match status" value="1"/>
</dbReference>
<evidence type="ECO:0000256" key="13">
    <source>
        <dbReference type="ARBA" id="ARBA00048906"/>
    </source>
</evidence>
<dbReference type="GO" id="GO:0005789">
    <property type="term" value="C:endoplasmic reticulum membrane"/>
    <property type="evidence" value="ECO:0007669"/>
    <property type="project" value="UniProtKB-SubCell"/>
</dbReference>
<dbReference type="Ensembl" id="ENSLLET00000015823.1">
    <property type="protein sequence ID" value="ENSLLEP00000015239.1"/>
    <property type="gene ID" value="ENSLLEG00000009635.1"/>
</dbReference>
<reference evidence="17" key="2">
    <citation type="submission" date="2025-09" db="UniProtKB">
        <authorList>
            <consortium name="Ensembl"/>
        </authorList>
    </citation>
    <scope>IDENTIFICATION</scope>
</reference>
<dbReference type="PRINTS" id="PR00080">
    <property type="entry name" value="SDRFAMILY"/>
</dbReference>
<evidence type="ECO:0000256" key="4">
    <source>
        <dbReference type="ARBA" id="ARBA00022955"/>
    </source>
</evidence>
<comment type="catalytic activity">
    <reaction evidence="12">
        <text>17beta-estradiol + NAD(+) = estrone + NADH + H(+)</text>
        <dbReference type="Rhea" id="RHEA:24612"/>
        <dbReference type="ChEBI" id="CHEBI:15378"/>
        <dbReference type="ChEBI" id="CHEBI:16469"/>
        <dbReference type="ChEBI" id="CHEBI:17263"/>
        <dbReference type="ChEBI" id="CHEBI:57540"/>
        <dbReference type="ChEBI" id="CHEBI:57945"/>
        <dbReference type="EC" id="1.1.1.62"/>
    </reaction>
</comment>
<evidence type="ECO:0000256" key="6">
    <source>
        <dbReference type="ARBA" id="ARBA00023002"/>
    </source>
</evidence>
<keyword evidence="4" id="KW-0443">Lipid metabolism</keyword>
<dbReference type="EC" id="1.1.1.62" evidence="7"/>
<keyword evidence="6" id="KW-0560">Oxidoreductase</keyword>
<dbReference type="InterPro" id="IPR002347">
    <property type="entry name" value="SDR_fam"/>
</dbReference>
<proteinExistence type="inferred from homology"/>
<comment type="subcellular location">
    <subcellularLocation>
        <location evidence="1">Endoplasmic reticulum membrane</location>
        <topology evidence="1">Multi-pass membrane protein</topology>
    </subcellularLocation>
</comment>
<dbReference type="AlphaFoldDB" id="A0A8C5MPZ0"/>
<comment type="pathway">
    <text evidence="9">Steroid biosynthesis; estrogen biosynthesis.</text>
</comment>
<dbReference type="InterPro" id="IPR036291">
    <property type="entry name" value="NAD(P)-bd_dom_sf"/>
</dbReference>
<evidence type="ECO:0000313" key="17">
    <source>
        <dbReference type="Ensembl" id="ENSLLEP00000015239.1"/>
    </source>
</evidence>
<dbReference type="FunFam" id="3.40.50.720:FF:000137">
    <property type="entry name" value="Hydroxysteroid (17-beta) dehydrogenase 3"/>
    <property type="match status" value="1"/>
</dbReference>
<keyword evidence="5 16" id="KW-1133">Transmembrane helix</keyword>
<keyword evidence="3" id="KW-0521">NADP</keyword>
<dbReference type="PROSITE" id="PS00061">
    <property type="entry name" value="ADH_SHORT"/>
    <property type="match status" value="1"/>
</dbReference>
<dbReference type="Proteomes" id="UP000694569">
    <property type="component" value="Unplaced"/>
</dbReference>
<feature type="transmembrane region" description="Helical" evidence="16">
    <location>
        <begin position="12"/>
        <end position="30"/>
    </location>
</feature>
<name>A0A8C5MPZ0_9ANUR</name>
<protein>
    <recommendedName>
        <fullName evidence="11">3-ketoacyl-CoA reductase</fullName>
        <ecNumber evidence="10">1.1.1.330</ecNumber>
        <ecNumber evidence="7">1.1.1.62</ecNumber>
    </recommendedName>
</protein>
<comment type="catalytic activity">
    <reaction evidence="14">
        <text>a very-long-chain (3R)-3-hydroxyacyl-CoA + NADP(+) = a very-long-chain 3-oxoacyl-CoA + NADPH + H(+)</text>
        <dbReference type="Rhea" id="RHEA:48680"/>
        <dbReference type="ChEBI" id="CHEBI:15378"/>
        <dbReference type="ChEBI" id="CHEBI:57783"/>
        <dbReference type="ChEBI" id="CHEBI:58349"/>
        <dbReference type="ChEBI" id="CHEBI:85440"/>
        <dbReference type="ChEBI" id="CHEBI:90725"/>
        <dbReference type="EC" id="1.1.1.330"/>
    </reaction>
</comment>
<comment type="catalytic activity">
    <reaction evidence="13">
        <text>17beta-estradiol + NADP(+) = estrone + NADPH + H(+)</text>
        <dbReference type="Rhea" id="RHEA:24616"/>
        <dbReference type="ChEBI" id="CHEBI:15378"/>
        <dbReference type="ChEBI" id="CHEBI:16469"/>
        <dbReference type="ChEBI" id="CHEBI:17263"/>
        <dbReference type="ChEBI" id="CHEBI:57783"/>
        <dbReference type="ChEBI" id="CHEBI:58349"/>
        <dbReference type="EC" id="1.1.1.62"/>
    </reaction>
</comment>
<dbReference type="GO" id="GO:0004303">
    <property type="term" value="F:estradiol 17-beta-dehydrogenase [NAD(P)+] activity"/>
    <property type="evidence" value="ECO:0007669"/>
    <property type="project" value="UniProtKB-EC"/>
</dbReference>
<evidence type="ECO:0000256" key="12">
    <source>
        <dbReference type="ARBA" id="ARBA00048022"/>
    </source>
</evidence>
<dbReference type="InterPro" id="IPR020904">
    <property type="entry name" value="Sc_DH/Rdtase_CS"/>
</dbReference>
<evidence type="ECO:0000256" key="9">
    <source>
        <dbReference type="ARBA" id="ARBA00037929"/>
    </source>
</evidence>
<dbReference type="Gene3D" id="3.40.50.720">
    <property type="entry name" value="NAD(P)-binding Rossmann-like Domain"/>
    <property type="match status" value="1"/>
</dbReference>
<evidence type="ECO:0000256" key="7">
    <source>
        <dbReference type="ARBA" id="ARBA00024072"/>
    </source>
</evidence>
<keyword evidence="18" id="KW-1185">Reference proteome</keyword>
<evidence type="ECO:0000256" key="1">
    <source>
        <dbReference type="ARBA" id="ARBA00004477"/>
    </source>
</evidence>
<comment type="similarity">
    <text evidence="15">Belongs to the short-chain dehydrogenases/reductases (SDR) family.</text>
</comment>
<evidence type="ECO:0000313" key="18">
    <source>
        <dbReference type="Proteomes" id="UP000694569"/>
    </source>
</evidence>
<evidence type="ECO:0000256" key="2">
    <source>
        <dbReference type="ARBA" id="ARBA00022692"/>
    </source>
</evidence>
<dbReference type="PIRSF" id="PIRSF000126">
    <property type="entry name" value="11-beta-HSD1"/>
    <property type="match status" value="1"/>
</dbReference>
<evidence type="ECO:0000256" key="8">
    <source>
        <dbReference type="ARBA" id="ARBA00037337"/>
    </source>
</evidence>
<dbReference type="PANTHER" id="PTHR43899:SF10">
    <property type="entry name" value="20BETA-HYDROXYSTEROID DEHYDROGENASE TYPE 2"/>
    <property type="match status" value="1"/>
</dbReference>
<dbReference type="EC" id="1.1.1.330" evidence="10"/>
<dbReference type="InterPro" id="IPR051019">
    <property type="entry name" value="VLCFA-Steroid_DH"/>
</dbReference>